<dbReference type="Proteomes" id="UP001497453">
    <property type="component" value="Chromosome 1"/>
</dbReference>
<feature type="domain" description="F-box" evidence="1">
    <location>
        <begin position="54"/>
        <end position="108"/>
    </location>
</feature>
<protein>
    <recommendedName>
        <fullName evidence="1">F-box domain-containing protein</fullName>
    </recommendedName>
</protein>
<name>A0ABP1CM17_9APHY</name>
<gene>
    <name evidence="2" type="ORF">GFSPODELE1_LOCUS611</name>
</gene>
<dbReference type="InterPro" id="IPR036047">
    <property type="entry name" value="F-box-like_dom_sf"/>
</dbReference>
<keyword evidence="3" id="KW-1185">Reference proteome</keyword>
<dbReference type="Pfam" id="PF12937">
    <property type="entry name" value="F-box-like"/>
    <property type="match status" value="1"/>
</dbReference>
<accession>A0ABP1CM17</accession>
<dbReference type="EMBL" id="OZ037944">
    <property type="protein sequence ID" value="CAL1695157.1"/>
    <property type="molecule type" value="Genomic_DNA"/>
</dbReference>
<dbReference type="InterPro" id="IPR001810">
    <property type="entry name" value="F-box_dom"/>
</dbReference>
<evidence type="ECO:0000259" key="1">
    <source>
        <dbReference type="PROSITE" id="PS50181"/>
    </source>
</evidence>
<dbReference type="Gene3D" id="1.20.1280.50">
    <property type="match status" value="1"/>
</dbReference>
<evidence type="ECO:0000313" key="3">
    <source>
        <dbReference type="Proteomes" id="UP001497453"/>
    </source>
</evidence>
<sequence>MSGCTAVARPSMATLEASSRFSNLLEAEAQEWLEEETRRTAEYLSFLRGLRNSLAPIHRLPAELLASIFTEATLGEHLKPFDLVVQMSHVCRHWREVLLEMSTAWSDIDVSCIDRARTFVERSNVPGLKLRWNTPSNNSEQTTVPQILDVIISHLSRFTEIRADLNWDNIKALLDLLSTHNAPALRHLGLKLSWHHRQIGMGCKPTPCTASLQLHSLSLCGFAIDWNSPMYSGLKRLELDDQCNFHAVPSVEFLDILERCPDLVHLQVKFSGSTFRVRNTDATTYLAPRRTVELKKCNYFSLDSFESQDCAYVLAHLCLPESTRIHLQKTCRRVTHNEFQQILPKDSAHVNALQAARQLSLSCLPYSDCCMRAMDDSGDSILTIHLQDIIERVANVKPALEILVDAAAIFANVPIEEFSYSSVTMDIAQPDEWLDIFRSFPDVKTLHFTCVRTEYGYNGRINDLLSGLILCTRNTPPILPALSTINFEEVDIHDRTIELFQQLVTSRIEIGFQHNYLEFIGCHCHSPTCTLDEFLDTLEELGRC</sequence>
<evidence type="ECO:0000313" key="2">
    <source>
        <dbReference type="EMBL" id="CAL1695157.1"/>
    </source>
</evidence>
<proteinExistence type="predicted"/>
<reference evidence="3" key="1">
    <citation type="submission" date="2024-04" db="EMBL/GenBank/DDBJ databases">
        <authorList>
            <person name="Shaw F."/>
            <person name="Minotto A."/>
        </authorList>
    </citation>
    <scope>NUCLEOTIDE SEQUENCE [LARGE SCALE GENOMIC DNA]</scope>
</reference>
<dbReference type="PROSITE" id="PS50181">
    <property type="entry name" value="FBOX"/>
    <property type="match status" value="1"/>
</dbReference>
<organism evidence="2 3">
    <name type="scientific">Somion occarium</name>
    <dbReference type="NCBI Taxonomy" id="3059160"/>
    <lineage>
        <taxon>Eukaryota</taxon>
        <taxon>Fungi</taxon>
        <taxon>Dikarya</taxon>
        <taxon>Basidiomycota</taxon>
        <taxon>Agaricomycotina</taxon>
        <taxon>Agaricomycetes</taxon>
        <taxon>Polyporales</taxon>
        <taxon>Cerrenaceae</taxon>
        <taxon>Somion</taxon>
    </lineage>
</organism>
<dbReference type="SUPFAM" id="SSF81383">
    <property type="entry name" value="F-box domain"/>
    <property type="match status" value="1"/>
</dbReference>